<protein>
    <recommendedName>
        <fullName evidence="4">Lysine-specific metallo-endopeptidase domain-containing protein</fullName>
    </recommendedName>
</protein>
<gene>
    <name evidence="2" type="ORF">BDV96DRAFT_649280</name>
</gene>
<organism evidence="2 3">
    <name type="scientific">Lophiotrema nucula</name>
    <dbReference type="NCBI Taxonomy" id="690887"/>
    <lineage>
        <taxon>Eukaryota</taxon>
        <taxon>Fungi</taxon>
        <taxon>Dikarya</taxon>
        <taxon>Ascomycota</taxon>
        <taxon>Pezizomycotina</taxon>
        <taxon>Dothideomycetes</taxon>
        <taxon>Pleosporomycetidae</taxon>
        <taxon>Pleosporales</taxon>
        <taxon>Lophiotremataceae</taxon>
        <taxon>Lophiotrema</taxon>
    </lineage>
</organism>
<name>A0A6A5Z272_9PLEO</name>
<dbReference type="InterPro" id="IPR024079">
    <property type="entry name" value="MetalloPept_cat_dom_sf"/>
</dbReference>
<evidence type="ECO:0008006" key="4">
    <source>
        <dbReference type="Google" id="ProtNLM"/>
    </source>
</evidence>
<dbReference type="OrthoDB" id="4585232at2759"/>
<dbReference type="AlphaFoldDB" id="A0A6A5Z272"/>
<dbReference type="Gene3D" id="3.40.390.10">
    <property type="entry name" value="Collagenase (Catalytic Domain)"/>
    <property type="match status" value="1"/>
</dbReference>
<feature type="chain" id="PRO_5025608490" description="Lysine-specific metallo-endopeptidase domain-containing protein" evidence="1">
    <location>
        <begin position="20"/>
        <end position="368"/>
    </location>
</feature>
<sequence>MLLALKACVLLGTLGSVFAGTPIPKDKHKTYYLQQSCYNREEFVFNDLDRAFKNAGEVLRRAKAKDDKDFAEVFELVFNVHPHDSEDAKAVKKILKPFQDMSVMLPVSWDDRKSADVRIMCDNDPVEDENDPKTKGARWVRHGSGFVDLVNMMWSNEIPCCHSEGFAGCTDTKTYSPGSSGENPNRVVISLCARSWERSDTFQTPLHVTDELSKRDFLAEKQGIRHLGFLISYHLVHEFMHALDGEIEDLPSRDQAYGWPNVLAHNKDISSKNADNYAFLSLWAMVANWGWTLPRTVPTPDITDKCKIIQYVKDAKAGIQAGMMVKYKDITHPGTTVVNRRRLRKTAQSRRIRRFLEEGTNFIRPIDS</sequence>
<keyword evidence="1" id="KW-0732">Signal</keyword>
<dbReference type="Proteomes" id="UP000799770">
    <property type="component" value="Unassembled WGS sequence"/>
</dbReference>
<reference evidence="2" key="1">
    <citation type="journal article" date="2020" name="Stud. Mycol.">
        <title>101 Dothideomycetes genomes: a test case for predicting lifestyles and emergence of pathogens.</title>
        <authorList>
            <person name="Haridas S."/>
            <person name="Albert R."/>
            <person name="Binder M."/>
            <person name="Bloem J."/>
            <person name="Labutti K."/>
            <person name="Salamov A."/>
            <person name="Andreopoulos B."/>
            <person name="Baker S."/>
            <person name="Barry K."/>
            <person name="Bills G."/>
            <person name="Bluhm B."/>
            <person name="Cannon C."/>
            <person name="Castanera R."/>
            <person name="Culley D."/>
            <person name="Daum C."/>
            <person name="Ezra D."/>
            <person name="Gonzalez J."/>
            <person name="Henrissat B."/>
            <person name="Kuo A."/>
            <person name="Liang C."/>
            <person name="Lipzen A."/>
            <person name="Lutzoni F."/>
            <person name="Magnuson J."/>
            <person name="Mondo S."/>
            <person name="Nolan M."/>
            <person name="Ohm R."/>
            <person name="Pangilinan J."/>
            <person name="Park H.-J."/>
            <person name="Ramirez L."/>
            <person name="Alfaro M."/>
            <person name="Sun H."/>
            <person name="Tritt A."/>
            <person name="Yoshinaga Y."/>
            <person name="Zwiers L.-H."/>
            <person name="Turgeon B."/>
            <person name="Goodwin S."/>
            <person name="Spatafora J."/>
            <person name="Crous P."/>
            <person name="Grigoriev I."/>
        </authorList>
    </citation>
    <scope>NUCLEOTIDE SEQUENCE</scope>
    <source>
        <strain evidence="2">CBS 627.86</strain>
    </source>
</reference>
<proteinExistence type="predicted"/>
<evidence type="ECO:0000313" key="2">
    <source>
        <dbReference type="EMBL" id="KAF2112498.1"/>
    </source>
</evidence>
<keyword evidence="3" id="KW-1185">Reference proteome</keyword>
<evidence type="ECO:0000313" key="3">
    <source>
        <dbReference type="Proteomes" id="UP000799770"/>
    </source>
</evidence>
<accession>A0A6A5Z272</accession>
<evidence type="ECO:0000256" key="1">
    <source>
        <dbReference type="SAM" id="SignalP"/>
    </source>
</evidence>
<dbReference type="GO" id="GO:0008237">
    <property type="term" value="F:metallopeptidase activity"/>
    <property type="evidence" value="ECO:0007669"/>
    <property type="project" value="InterPro"/>
</dbReference>
<dbReference type="EMBL" id="ML977331">
    <property type="protein sequence ID" value="KAF2112498.1"/>
    <property type="molecule type" value="Genomic_DNA"/>
</dbReference>
<feature type="signal peptide" evidence="1">
    <location>
        <begin position="1"/>
        <end position="19"/>
    </location>
</feature>